<dbReference type="EMBL" id="LAZR01057268">
    <property type="protein sequence ID" value="KKK72409.1"/>
    <property type="molecule type" value="Genomic_DNA"/>
</dbReference>
<feature type="domain" description="UspA" evidence="1">
    <location>
        <begin position="12"/>
        <end position="145"/>
    </location>
</feature>
<gene>
    <name evidence="2" type="ORF">LCGC14_2904140</name>
</gene>
<dbReference type="SUPFAM" id="SSF52402">
    <property type="entry name" value="Adenine nucleotide alpha hydrolases-like"/>
    <property type="match status" value="1"/>
</dbReference>
<sequence>MHWYNAVTQSNMKILLVITHSKMAKQTAPWLAETARRQNSQLLATNCVLNPIAVPGRTEAWPLIEKPQKVRNALKETIDRLPENNVSLLPEIRGQYPDQEVAEIIKKQEIDMVYFPVNAELNPGTPDMQFGQKLLRNAPCDVTLVDFGTNDSKGIERILVPMDLAASGHAIKHII</sequence>
<accession>A0A0F9A1C0</accession>
<dbReference type="Pfam" id="PF00582">
    <property type="entry name" value="Usp"/>
    <property type="match status" value="1"/>
</dbReference>
<comment type="caution">
    <text evidence="2">The sequence shown here is derived from an EMBL/GenBank/DDBJ whole genome shotgun (WGS) entry which is preliminary data.</text>
</comment>
<name>A0A0F9A1C0_9ZZZZ</name>
<dbReference type="InterPro" id="IPR006016">
    <property type="entry name" value="UspA"/>
</dbReference>
<dbReference type="AlphaFoldDB" id="A0A0F9A1C0"/>
<proteinExistence type="predicted"/>
<dbReference type="Gene3D" id="3.40.50.12370">
    <property type="match status" value="1"/>
</dbReference>
<evidence type="ECO:0000313" key="2">
    <source>
        <dbReference type="EMBL" id="KKK72409.1"/>
    </source>
</evidence>
<evidence type="ECO:0000259" key="1">
    <source>
        <dbReference type="Pfam" id="PF00582"/>
    </source>
</evidence>
<protein>
    <recommendedName>
        <fullName evidence="1">UspA domain-containing protein</fullName>
    </recommendedName>
</protein>
<reference evidence="2" key="1">
    <citation type="journal article" date="2015" name="Nature">
        <title>Complex archaea that bridge the gap between prokaryotes and eukaryotes.</title>
        <authorList>
            <person name="Spang A."/>
            <person name="Saw J.H."/>
            <person name="Jorgensen S.L."/>
            <person name="Zaremba-Niedzwiedzka K."/>
            <person name="Martijn J."/>
            <person name="Lind A.E."/>
            <person name="van Eijk R."/>
            <person name="Schleper C."/>
            <person name="Guy L."/>
            <person name="Ettema T.J."/>
        </authorList>
    </citation>
    <scope>NUCLEOTIDE SEQUENCE</scope>
</reference>
<feature type="non-terminal residue" evidence="2">
    <location>
        <position position="175"/>
    </location>
</feature>
<organism evidence="2">
    <name type="scientific">marine sediment metagenome</name>
    <dbReference type="NCBI Taxonomy" id="412755"/>
    <lineage>
        <taxon>unclassified sequences</taxon>
        <taxon>metagenomes</taxon>
        <taxon>ecological metagenomes</taxon>
    </lineage>
</organism>